<organism evidence="8 9">
    <name type="scientific">Stenotrophomonas panacihumi</name>
    <dbReference type="NCBI Taxonomy" id="676599"/>
    <lineage>
        <taxon>Bacteria</taxon>
        <taxon>Pseudomonadati</taxon>
        <taxon>Pseudomonadota</taxon>
        <taxon>Gammaproteobacteria</taxon>
        <taxon>Lysobacterales</taxon>
        <taxon>Lysobacteraceae</taxon>
        <taxon>Stenotrophomonas</taxon>
    </lineage>
</organism>
<dbReference type="Proteomes" id="UP000051802">
    <property type="component" value="Unassembled WGS sequence"/>
</dbReference>
<keyword evidence="3" id="KW-0406">Ion transport</keyword>
<evidence type="ECO:0000313" key="8">
    <source>
        <dbReference type="EMBL" id="KRG40707.1"/>
    </source>
</evidence>
<dbReference type="RefSeq" id="WP_057647654.1">
    <property type="nucleotide sequence ID" value="NZ_LLXU01000095.1"/>
</dbReference>
<keyword evidence="4 6" id="KW-1133">Transmembrane helix</keyword>
<keyword evidence="5 6" id="KW-0472">Membrane</keyword>
<comment type="subcellular location">
    <subcellularLocation>
        <location evidence="1">Membrane</location>
        <topology evidence="1">Multi-pass membrane protein</topology>
    </subcellularLocation>
</comment>
<keyword evidence="3" id="KW-0864">Zinc transport</keyword>
<feature type="domain" description="Cation efflux protein transmembrane" evidence="7">
    <location>
        <begin position="27"/>
        <end position="201"/>
    </location>
</feature>
<dbReference type="PANTHER" id="PTHR11562">
    <property type="entry name" value="CATION EFFLUX PROTEIN/ ZINC TRANSPORTER"/>
    <property type="match status" value="1"/>
</dbReference>
<evidence type="ECO:0000256" key="1">
    <source>
        <dbReference type="ARBA" id="ARBA00004141"/>
    </source>
</evidence>
<sequence length="211" mass="22792">MTLDHCCGHKRQALEALAQHRAQRRVLVAVLVINLAMFFIEFGAGLVARSSALQADAVDMLGDAIVYGVSLWAVNRGARWEAGAALAKGLLILAFFVFVVFEVVDKLVHGVPPSSELMLWFGAIALCANLACLALLWRFRTLNINMKSTFQCSRNDVAANLGVLVAAGGVALTGRGWPDIVIGAVIALLFLRSAMSVLFEAWPAWRATRQA</sequence>
<dbReference type="PANTHER" id="PTHR11562:SF17">
    <property type="entry name" value="RE54080P-RELATED"/>
    <property type="match status" value="1"/>
</dbReference>
<comment type="caution">
    <text evidence="8">The sequence shown here is derived from an EMBL/GenBank/DDBJ whole genome shotgun (WGS) entry which is preliminary data.</text>
</comment>
<dbReference type="OrthoDB" id="9799649at2"/>
<dbReference type="InterPro" id="IPR058533">
    <property type="entry name" value="Cation_efflux_TM"/>
</dbReference>
<accession>A0A0R0AJF3</accession>
<dbReference type="AlphaFoldDB" id="A0A0R0AJF3"/>
<dbReference type="GO" id="GO:0005886">
    <property type="term" value="C:plasma membrane"/>
    <property type="evidence" value="ECO:0007669"/>
    <property type="project" value="TreeGrafter"/>
</dbReference>
<dbReference type="InterPro" id="IPR050681">
    <property type="entry name" value="CDF/SLC30A"/>
</dbReference>
<feature type="transmembrane region" description="Helical" evidence="6">
    <location>
        <begin position="60"/>
        <end position="78"/>
    </location>
</feature>
<gene>
    <name evidence="8" type="ORF">ARC20_12870</name>
</gene>
<keyword evidence="9" id="KW-1185">Reference proteome</keyword>
<evidence type="ECO:0000313" key="9">
    <source>
        <dbReference type="Proteomes" id="UP000051802"/>
    </source>
</evidence>
<keyword evidence="3" id="KW-0813">Transport</keyword>
<dbReference type="Gene3D" id="1.20.1510.10">
    <property type="entry name" value="Cation efflux protein transmembrane domain"/>
    <property type="match status" value="1"/>
</dbReference>
<dbReference type="InterPro" id="IPR027469">
    <property type="entry name" value="Cation_efflux_TMD_sf"/>
</dbReference>
<feature type="transmembrane region" description="Helical" evidence="6">
    <location>
        <begin position="157"/>
        <end position="174"/>
    </location>
</feature>
<feature type="transmembrane region" description="Helical" evidence="6">
    <location>
        <begin position="26"/>
        <end position="48"/>
    </location>
</feature>
<feature type="transmembrane region" description="Helical" evidence="6">
    <location>
        <begin position="180"/>
        <end position="202"/>
    </location>
</feature>
<proteinExistence type="predicted"/>
<keyword evidence="3" id="KW-0862">Zinc</keyword>
<keyword evidence="2 6" id="KW-0812">Transmembrane</keyword>
<reference evidence="8 9" key="1">
    <citation type="submission" date="2015-10" db="EMBL/GenBank/DDBJ databases">
        <title>Genome sequencing and analysis of members of genus Stenotrophomonas.</title>
        <authorList>
            <person name="Patil P.P."/>
            <person name="Midha S."/>
            <person name="Patil P.B."/>
        </authorList>
    </citation>
    <scope>NUCLEOTIDE SEQUENCE [LARGE SCALE GENOMIC DNA]</scope>
    <source>
        <strain evidence="8 9">JCM 16536</strain>
    </source>
</reference>
<dbReference type="EMBL" id="LLXU01000095">
    <property type="protein sequence ID" value="KRG40707.1"/>
    <property type="molecule type" value="Genomic_DNA"/>
</dbReference>
<protein>
    <submittedName>
        <fullName evidence="8">Cation transporter</fullName>
    </submittedName>
</protein>
<evidence type="ECO:0000256" key="5">
    <source>
        <dbReference type="ARBA" id="ARBA00023136"/>
    </source>
</evidence>
<name>A0A0R0AJF3_9GAMM</name>
<dbReference type="SUPFAM" id="SSF161111">
    <property type="entry name" value="Cation efflux protein transmembrane domain-like"/>
    <property type="match status" value="1"/>
</dbReference>
<dbReference type="GO" id="GO:0005385">
    <property type="term" value="F:zinc ion transmembrane transporter activity"/>
    <property type="evidence" value="ECO:0007669"/>
    <property type="project" value="TreeGrafter"/>
</dbReference>
<evidence type="ECO:0000256" key="4">
    <source>
        <dbReference type="ARBA" id="ARBA00022989"/>
    </source>
</evidence>
<evidence type="ECO:0000259" key="7">
    <source>
        <dbReference type="Pfam" id="PF01545"/>
    </source>
</evidence>
<evidence type="ECO:0000256" key="6">
    <source>
        <dbReference type="SAM" id="Phobius"/>
    </source>
</evidence>
<feature type="transmembrane region" description="Helical" evidence="6">
    <location>
        <begin position="117"/>
        <end position="137"/>
    </location>
</feature>
<feature type="transmembrane region" description="Helical" evidence="6">
    <location>
        <begin position="85"/>
        <end position="105"/>
    </location>
</feature>
<evidence type="ECO:0000256" key="2">
    <source>
        <dbReference type="ARBA" id="ARBA00022692"/>
    </source>
</evidence>
<dbReference type="Pfam" id="PF01545">
    <property type="entry name" value="Cation_efflux"/>
    <property type="match status" value="1"/>
</dbReference>
<dbReference type="STRING" id="676599.ARC20_12870"/>
<evidence type="ECO:0000256" key="3">
    <source>
        <dbReference type="ARBA" id="ARBA00022906"/>
    </source>
</evidence>